<reference evidence="6 7" key="1">
    <citation type="submission" date="2020-07" db="EMBL/GenBank/DDBJ databases">
        <title>Genome of Haloechinothrix sp.</title>
        <authorList>
            <person name="Tang S.-K."/>
            <person name="Yang L."/>
            <person name="Zhu W.-Y."/>
        </authorList>
    </citation>
    <scope>NUCLEOTIDE SEQUENCE [LARGE SCALE GENOMIC DNA]</scope>
    <source>
        <strain evidence="6 7">YIM 98757</strain>
    </source>
</reference>
<dbReference type="RefSeq" id="WP_180894670.1">
    <property type="nucleotide sequence ID" value="NZ_JACCKD010000008.1"/>
</dbReference>
<gene>
    <name evidence="6" type="ORF">H0B56_20210</name>
</gene>
<proteinExistence type="inferred from homology"/>
<protein>
    <submittedName>
        <fullName evidence="6">ESX secretion-associated protein EspG</fullName>
    </submittedName>
</protein>
<keyword evidence="3" id="KW-0963">Cytoplasm</keyword>
<dbReference type="EMBL" id="JACCKD010000008">
    <property type="protein sequence ID" value="MBA0127876.1"/>
    <property type="molecule type" value="Genomic_DNA"/>
</dbReference>
<sequence length="289" mass="31218">MTQGTSAARFFAPVAFDFLWESAGLGEVPYPLRVASHGATMDERVALRFRTEDELRASGVKDNVGGIEPTVEHWLTLLARAPHSVDALFVPDLGARPVAAIAAADSSGGVLAVQDAEGIRLRPIYPDAAVTEIVELLPACRRGTERSITISREEAARTTPARGAHASSVAAEPEEGLAGRFGLGLTRQSRSRSHPRLSERTAGDQRQDYARLAGQPRIRGGQLAANARDEFGSRRRSPVLAWFDTDTGRYLSLTRTGSDGHEWVTVSPADTKTLRSRLADLTGELSHTR</sequence>
<comment type="caution">
    <text evidence="6">The sequence shown here is derived from an EMBL/GenBank/DDBJ whole genome shotgun (WGS) entry which is preliminary data.</text>
</comment>
<dbReference type="Proteomes" id="UP000582974">
    <property type="component" value="Unassembled WGS sequence"/>
</dbReference>
<keyword evidence="4" id="KW-0143">Chaperone</keyword>
<accession>A0A838AEX4</accession>
<dbReference type="Pfam" id="PF14011">
    <property type="entry name" value="ESX-1_EspG"/>
    <property type="match status" value="1"/>
</dbReference>
<feature type="compositionally biased region" description="Basic and acidic residues" evidence="5">
    <location>
        <begin position="196"/>
        <end position="207"/>
    </location>
</feature>
<comment type="subcellular location">
    <subcellularLocation>
        <location evidence="1">Cytoplasm</location>
    </subcellularLocation>
</comment>
<organism evidence="6 7">
    <name type="scientific">Haloechinothrix aidingensis</name>
    <dbReference type="NCBI Taxonomy" id="2752311"/>
    <lineage>
        <taxon>Bacteria</taxon>
        <taxon>Bacillati</taxon>
        <taxon>Actinomycetota</taxon>
        <taxon>Actinomycetes</taxon>
        <taxon>Pseudonocardiales</taxon>
        <taxon>Pseudonocardiaceae</taxon>
        <taxon>Haloechinothrix</taxon>
    </lineage>
</organism>
<evidence type="ECO:0000313" key="7">
    <source>
        <dbReference type="Proteomes" id="UP000582974"/>
    </source>
</evidence>
<keyword evidence="7" id="KW-1185">Reference proteome</keyword>
<evidence type="ECO:0000256" key="3">
    <source>
        <dbReference type="ARBA" id="ARBA00022490"/>
    </source>
</evidence>
<comment type="similarity">
    <text evidence="2">Belongs to the EspG family.</text>
</comment>
<evidence type="ECO:0000256" key="1">
    <source>
        <dbReference type="ARBA" id="ARBA00004496"/>
    </source>
</evidence>
<evidence type="ECO:0000256" key="2">
    <source>
        <dbReference type="ARBA" id="ARBA00006411"/>
    </source>
</evidence>
<evidence type="ECO:0000256" key="4">
    <source>
        <dbReference type="ARBA" id="ARBA00023186"/>
    </source>
</evidence>
<feature type="region of interest" description="Disordered" evidence="5">
    <location>
        <begin position="150"/>
        <end position="207"/>
    </location>
</feature>
<evidence type="ECO:0000313" key="6">
    <source>
        <dbReference type="EMBL" id="MBA0127876.1"/>
    </source>
</evidence>
<dbReference type="AlphaFoldDB" id="A0A838AEX4"/>
<dbReference type="InterPro" id="IPR025734">
    <property type="entry name" value="EspG"/>
</dbReference>
<name>A0A838AEX4_9PSEU</name>
<evidence type="ECO:0000256" key="5">
    <source>
        <dbReference type="SAM" id="MobiDB-lite"/>
    </source>
</evidence>